<comment type="subcellular location">
    <subcellularLocation>
        <location evidence="1">Membrane</location>
    </subcellularLocation>
</comment>
<dbReference type="InterPro" id="IPR010201">
    <property type="entry name" value="HflK"/>
</dbReference>
<proteinExistence type="inferred from homology"/>
<evidence type="ECO:0000313" key="9">
    <source>
        <dbReference type="EMBL" id="VAW92855.1"/>
    </source>
</evidence>
<dbReference type="InterPro" id="IPR036013">
    <property type="entry name" value="Band_7/SPFH_dom_sf"/>
</dbReference>
<sequence>MAWNEPGNSGDKDKDPWSKQRGDDGPPDLEDIVKNLQDKVTSIFGGGRRGGGSGRGSSGNGMSPTAFALIFIAVIGVWFVSGIYIVTDGTRGVVLQFGKFNKTTDPGPQWFPRFIQSVDIVETDKSRSVRVGVNKDEALMLTSDENIVDVRFEVQYKVKNAEDFLFQVATPEVTIKTATESALREIVGKKKMKSVLERDDVAQKTGELLQEILDRYRTGLLVENVNLDYSDAPEEVKPAFNDVNSAEQDRDRFIEEARKYENQVVPIARGQAARITQEAEAYRAEKIARASGDASRFTQLLVEYKKAPKVTRERLYLEAMEEVLGNNNKVMIDVKKGNSLLYLPIDQLNKNRRIDLNENNTESDSQNSGAASSNLSSRDRSRHKSRSREVRR</sequence>
<evidence type="ECO:0000259" key="8">
    <source>
        <dbReference type="SMART" id="SM00244"/>
    </source>
</evidence>
<feature type="compositionally biased region" description="Basic and acidic residues" evidence="6">
    <location>
        <begin position="10"/>
        <end position="24"/>
    </location>
</feature>
<dbReference type="PANTHER" id="PTHR43327:SF2">
    <property type="entry name" value="MODULATOR OF FTSH PROTEASE HFLK"/>
    <property type="match status" value="1"/>
</dbReference>
<evidence type="ECO:0000256" key="7">
    <source>
        <dbReference type="SAM" id="Phobius"/>
    </source>
</evidence>
<evidence type="ECO:0000256" key="1">
    <source>
        <dbReference type="ARBA" id="ARBA00004370"/>
    </source>
</evidence>
<dbReference type="GO" id="GO:0016020">
    <property type="term" value="C:membrane"/>
    <property type="evidence" value="ECO:0007669"/>
    <property type="project" value="UniProtKB-SubCell"/>
</dbReference>
<feature type="transmembrane region" description="Helical" evidence="7">
    <location>
        <begin position="66"/>
        <end position="86"/>
    </location>
</feature>
<dbReference type="PANTHER" id="PTHR43327">
    <property type="entry name" value="STOMATIN-LIKE PROTEIN 2, MITOCHONDRIAL"/>
    <property type="match status" value="1"/>
</dbReference>
<accession>A0A3B0ZHF9</accession>
<dbReference type="CDD" id="cd03404">
    <property type="entry name" value="SPFH_HflK"/>
    <property type="match status" value="1"/>
</dbReference>
<evidence type="ECO:0000256" key="5">
    <source>
        <dbReference type="ARBA" id="ARBA00023136"/>
    </source>
</evidence>
<feature type="region of interest" description="Disordered" evidence="6">
    <location>
        <begin position="1"/>
        <end position="30"/>
    </location>
</feature>
<dbReference type="SMART" id="SM00244">
    <property type="entry name" value="PHB"/>
    <property type="match status" value="1"/>
</dbReference>
<evidence type="ECO:0000256" key="3">
    <source>
        <dbReference type="ARBA" id="ARBA00022692"/>
    </source>
</evidence>
<dbReference type="SUPFAM" id="SSF117892">
    <property type="entry name" value="Band 7/SPFH domain"/>
    <property type="match status" value="1"/>
</dbReference>
<feature type="compositionally biased region" description="Polar residues" evidence="6">
    <location>
        <begin position="358"/>
        <end position="375"/>
    </location>
</feature>
<name>A0A3B0ZHF9_9ZZZZ</name>
<dbReference type="Gene3D" id="3.30.479.30">
    <property type="entry name" value="Band 7 domain"/>
    <property type="match status" value="1"/>
</dbReference>
<keyword evidence="5 7" id="KW-0472">Membrane</keyword>
<comment type="similarity">
    <text evidence="2">Belongs to the band 7/mec-2 family. HflK subfamily.</text>
</comment>
<feature type="domain" description="Band 7" evidence="8">
    <location>
        <begin position="81"/>
        <end position="244"/>
    </location>
</feature>
<evidence type="ECO:0000256" key="6">
    <source>
        <dbReference type="SAM" id="MobiDB-lite"/>
    </source>
</evidence>
<feature type="region of interest" description="Disordered" evidence="6">
    <location>
        <begin position="358"/>
        <end position="392"/>
    </location>
</feature>
<dbReference type="InterPro" id="IPR050710">
    <property type="entry name" value="Band7/mec-2_domain"/>
</dbReference>
<feature type="compositionally biased region" description="Basic residues" evidence="6">
    <location>
        <begin position="380"/>
        <end position="392"/>
    </location>
</feature>
<dbReference type="AlphaFoldDB" id="A0A3B0ZHF9"/>
<dbReference type="EMBL" id="UOFR01000017">
    <property type="protein sequence ID" value="VAW92855.1"/>
    <property type="molecule type" value="Genomic_DNA"/>
</dbReference>
<evidence type="ECO:0000256" key="2">
    <source>
        <dbReference type="ARBA" id="ARBA00006971"/>
    </source>
</evidence>
<dbReference type="Pfam" id="PF01145">
    <property type="entry name" value="Band_7"/>
    <property type="match status" value="1"/>
</dbReference>
<dbReference type="InterPro" id="IPR001107">
    <property type="entry name" value="Band_7"/>
</dbReference>
<gene>
    <name evidence="9" type="ORF">MNBD_GAMMA21-1361</name>
</gene>
<protein>
    <submittedName>
        <fullName evidence="9">HflK protein</fullName>
    </submittedName>
</protein>
<reference evidence="9" key="1">
    <citation type="submission" date="2018-06" db="EMBL/GenBank/DDBJ databases">
        <authorList>
            <person name="Zhirakovskaya E."/>
        </authorList>
    </citation>
    <scope>NUCLEOTIDE SEQUENCE</scope>
</reference>
<dbReference type="InterPro" id="IPR020980">
    <property type="entry name" value="Membrane_HflK_N"/>
</dbReference>
<dbReference type="Pfam" id="PF12221">
    <property type="entry name" value="HflK_N"/>
    <property type="match status" value="1"/>
</dbReference>
<keyword evidence="4 7" id="KW-1133">Transmembrane helix</keyword>
<evidence type="ECO:0000256" key="4">
    <source>
        <dbReference type="ARBA" id="ARBA00022989"/>
    </source>
</evidence>
<dbReference type="NCBIfam" id="TIGR01933">
    <property type="entry name" value="hflK"/>
    <property type="match status" value="1"/>
</dbReference>
<keyword evidence="3 7" id="KW-0812">Transmembrane</keyword>
<organism evidence="9">
    <name type="scientific">hydrothermal vent metagenome</name>
    <dbReference type="NCBI Taxonomy" id="652676"/>
    <lineage>
        <taxon>unclassified sequences</taxon>
        <taxon>metagenomes</taxon>
        <taxon>ecological metagenomes</taxon>
    </lineage>
</organism>